<accession>D2ZYH0</accession>
<gene>
    <name evidence="1" type="ORF">NEIMUCOT_05679</name>
</gene>
<dbReference type="EMBL" id="ACDX02000013">
    <property type="protein sequence ID" value="EFC87942.1"/>
    <property type="molecule type" value="Genomic_DNA"/>
</dbReference>
<protein>
    <submittedName>
        <fullName evidence="1">Uncharacterized protein</fullName>
    </submittedName>
</protein>
<comment type="caution">
    <text evidence="1">The sequence shown here is derived from an EMBL/GenBank/DDBJ whole genome shotgun (WGS) entry which is preliminary data.</text>
</comment>
<dbReference type="AlphaFoldDB" id="D2ZYH0"/>
<dbReference type="Proteomes" id="UP000003344">
    <property type="component" value="Unassembled WGS sequence"/>
</dbReference>
<name>D2ZYH0_NEIM2</name>
<reference evidence="1 2" key="1">
    <citation type="submission" date="2009-10" db="EMBL/GenBank/DDBJ databases">
        <authorList>
            <person name="Weinstock G."/>
            <person name="Sodergren E."/>
            <person name="Clifton S."/>
            <person name="Fulton L."/>
            <person name="Fulton B."/>
            <person name="Courtney L."/>
            <person name="Fronick C."/>
            <person name="Harrison M."/>
            <person name="Strong C."/>
            <person name="Farmer C."/>
            <person name="Delahaunty K."/>
            <person name="Markovic C."/>
            <person name="Hall O."/>
            <person name="Minx P."/>
            <person name="Tomlinson C."/>
            <person name="Mitreva M."/>
            <person name="Nelson J."/>
            <person name="Hou S."/>
            <person name="Wollam A."/>
            <person name="Pepin K.H."/>
            <person name="Johnson M."/>
            <person name="Bhonagiri V."/>
            <person name="Nash W.E."/>
            <person name="Warren W."/>
            <person name="Chinwalla A."/>
            <person name="Mardis E.R."/>
            <person name="Wilson R.K."/>
        </authorList>
    </citation>
    <scope>NUCLEOTIDE SEQUENCE [LARGE SCALE GENOMIC DNA]</scope>
    <source>
        <strain evidence="2">ATCC 25996 / DSM 4631 / NCTC 10774 / M26</strain>
    </source>
</reference>
<evidence type="ECO:0000313" key="1">
    <source>
        <dbReference type="EMBL" id="EFC87942.1"/>
    </source>
</evidence>
<sequence>MSQRRTRDLLRAFTIKRRMQVCSGLSDRNSPFRQPIFAKNR</sequence>
<evidence type="ECO:0000313" key="2">
    <source>
        <dbReference type="Proteomes" id="UP000003344"/>
    </source>
</evidence>
<proteinExistence type="predicted"/>
<organism evidence="1 2">
    <name type="scientific">Neisseria mucosa (strain ATCC 25996 / DSM 4631 / NCTC 10774 / M26)</name>
    <dbReference type="NCBI Taxonomy" id="546266"/>
    <lineage>
        <taxon>Bacteria</taxon>
        <taxon>Pseudomonadati</taxon>
        <taxon>Pseudomonadota</taxon>
        <taxon>Betaproteobacteria</taxon>
        <taxon>Neisseriales</taxon>
        <taxon>Neisseriaceae</taxon>
        <taxon>Neisseria</taxon>
    </lineage>
</organism>